<evidence type="ECO:0000256" key="14">
    <source>
        <dbReference type="ARBA" id="ARBA00023288"/>
    </source>
</evidence>
<proteinExistence type="inferred from homology"/>
<comment type="similarity">
    <text evidence="2">Belongs to the BexD/CtrA/VexA family.</text>
</comment>
<feature type="coiled-coil region" evidence="15">
    <location>
        <begin position="323"/>
        <end position="419"/>
    </location>
</feature>
<feature type="domain" description="Soluble ligand binding" evidence="18">
    <location>
        <begin position="665"/>
        <end position="712"/>
    </location>
</feature>
<keyword evidence="13" id="KW-0998">Cell outer membrane</keyword>
<keyword evidence="10" id="KW-0626">Porin</keyword>
<dbReference type="AlphaFoldDB" id="A0A0S6W6J0"/>
<keyword evidence="3" id="KW-0813">Transport</keyword>
<keyword evidence="8" id="KW-0625">Polysaccharide transport</keyword>
<accession>A0A0S6W6J0</accession>
<evidence type="ECO:0000256" key="8">
    <source>
        <dbReference type="ARBA" id="ARBA00023047"/>
    </source>
</evidence>
<evidence type="ECO:0000256" key="2">
    <source>
        <dbReference type="ARBA" id="ARBA00009450"/>
    </source>
</evidence>
<dbReference type="STRING" id="1499966.U14_04888"/>
<evidence type="ECO:0000256" key="1">
    <source>
        <dbReference type="ARBA" id="ARBA00004571"/>
    </source>
</evidence>
<evidence type="ECO:0000256" key="13">
    <source>
        <dbReference type="ARBA" id="ARBA00023237"/>
    </source>
</evidence>
<evidence type="ECO:0000259" key="19">
    <source>
        <dbReference type="Pfam" id="PF22461"/>
    </source>
</evidence>
<dbReference type="PROSITE" id="PS51257">
    <property type="entry name" value="PROKAR_LIPOPROTEIN"/>
    <property type="match status" value="1"/>
</dbReference>
<keyword evidence="7" id="KW-0732">Signal</keyword>
<dbReference type="Pfam" id="PF10531">
    <property type="entry name" value="SLBB"/>
    <property type="match status" value="1"/>
</dbReference>
<evidence type="ECO:0000256" key="15">
    <source>
        <dbReference type="SAM" id="Coils"/>
    </source>
</evidence>
<keyword evidence="9" id="KW-0406">Ion transport</keyword>
<evidence type="ECO:0000256" key="10">
    <source>
        <dbReference type="ARBA" id="ARBA00023114"/>
    </source>
</evidence>
<keyword evidence="12" id="KW-0564">Palmitate</keyword>
<dbReference type="Proteomes" id="UP000030700">
    <property type="component" value="Unassembled WGS sequence"/>
</dbReference>
<evidence type="ECO:0000259" key="18">
    <source>
        <dbReference type="Pfam" id="PF10531"/>
    </source>
</evidence>
<evidence type="ECO:0000256" key="4">
    <source>
        <dbReference type="ARBA" id="ARBA00022452"/>
    </source>
</evidence>
<evidence type="ECO:0000256" key="9">
    <source>
        <dbReference type="ARBA" id="ARBA00023065"/>
    </source>
</evidence>
<dbReference type="GO" id="GO:0006811">
    <property type="term" value="P:monoatomic ion transport"/>
    <property type="evidence" value="ECO:0007669"/>
    <property type="project" value="UniProtKB-KW"/>
</dbReference>
<evidence type="ECO:0000256" key="11">
    <source>
        <dbReference type="ARBA" id="ARBA00023136"/>
    </source>
</evidence>
<dbReference type="GO" id="GO:0015288">
    <property type="term" value="F:porin activity"/>
    <property type="evidence" value="ECO:0007669"/>
    <property type="project" value="UniProtKB-KW"/>
</dbReference>
<dbReference type="InterPro" id="IPR019554">
    <property type="entry name" value="Soluble_ligand-bd"/>
</dbReference>
<dbReference type="Pfam" id="PF02563">
    <property type="entry name" value="Poly_export"/>
    <property type="match status" value="1"/>
</dbReference>
<feature type="coiled-coil region" evidence="15">
    <location>
        <begin position="233"/>
        <end position="288"/>
    </location>
</feature>
<name>A0A0S6W6J0_9BACT</name>
<dbReference type="Pfam" id="PF22461">
    <property type="entry name" value="SLBB_2"/>
    <property type="match status" value="1"/>
</dbReference>
<dbReference type="InterPro" id="IPR054765">
    <property type="entry name" value="SLBB_dom"/>
</dbReference>
<dbReference type="GO" id="GO:0015159">
    <property type="term" value="F:polysaccharide transmembrane transporter activity"/>
    <property type="evidence" value="ECO:0007669"/>
    <property type="project" value="InterPro"/>
</dbReference>
<keyword evidence="14" id="KW-0449">Lipoprotein</keyword>
<keyword evidence="5" id="KW-0762">Sugar transport</keyword>
<evidence type="ECO:0000256" key="5">
    <source>
        <dbReference type="ARBA" id="ARBA00022597"/>
    </source>
</evidence>
<feature type="domain" description="SLBB" evidence="19">
    <location>
        <begin position="556"/>
        <end position="644"/>
    </location>
</feature>
<evidence type="ECO:0000313" key="20">
    <source>
        <dbReference type="EMBL" id="GAK53622.1"/>
    </source>
</evidence>
<keyword evidence="4" id="KW-1134">Transmembrane beta strand</keyword>
<evidence type="ECO:0000256" key="7">
    <source>
        <dbReference type="ARBA" id="ARBA00022729"/>
    </source>
</evidence>
<dbReference type="PANTHER" id="PTHR33619">
    <property type="entry name" value="POLYSACCHARIDE EXPORT PROTEIN GFCE-RELATED"/>
    <property type="match status" value="1"/>
</dbReference>
<dbReference type="InterPro" id="IPR003715">
    <property type="entry name" value="Poly_export_N"/>
</dbReference>
<dbReference type="HOGENOM" id="CLU_371186_0_0_0"/>
<dbReference type="GO" id="GO:0046930">
    <property type="term" value="C:pore complex"/>
    <property type="evidence" value="ECO:0007669"/>
    <property type="project" value="UniProtKB-KW"/>
</dbReference>
<dbReference type="InterPro" id="IPR049712">
    <property type="entry name" value="Poly_export"/>
</dbReference>
<evidence type="ECO:0000313" key="21">
    <source>
        <dbReference type="Proteomes" id="UP000030700"/>
    </source>
</evidence>
<organism evidence="20">
    <name type="scientific">Candidatus Moduliflexus flocculans</name>
    <dbReference type="NCBI Taxonomy" id="1499966"/>
    <lineage>
        <taxon>Bacteria</taxon>
        <taxon>Candidatus Moduliflexota</taxon>
        <taxon>Candidatus Moduliflexia</taxon>
        <taxon>Candidatus Moduliflexales</taxon>
        <taxon>Candidatus Moduliflexaceae</taxon>
    </lineage>
</organism>
<evidence type="ECO:0000256" key="6">
    <source>
        <dbReference type="ARBA" id="ARBA00022692"/>
    </source>
</evidence>
<evidence type="ECO:0000256" key="12">
    <source>
        <dbReference type="ARBA" id="ARBA00023139"/>
    </source>
</evidence>
<evidence type="ECO:0000259" key="17">
    <source>
        <dbReference type="Pfam" id="PF02563"/>
    </source>
</evidence>
<gene>
    <name evidence="20" type="ORF">U14_04888</name>
</gene>
<dbReference type="Gene3D" id="3.10.560.10">
    <property type="entry name" value="Outer membrane lipoprotein wza domain like"/>
    <property type="match status" value="2"/>
</dbReference>
<dbReference type="EMBL" id="DF820459">
    <property type="protein sequence ID" value="GAK53622.1"/>
    <property type="molecule type" value="Genomic_DNA"/>
</dbReference>
<keyword evidence="21" id="KW-1185">Reference proteome</keyword>
<feature type="domain" description="Polysaccharide export protein N-terminal" evidence="17">
    <location>
        <begin position="475"/>
        <end position="550"/>
    </location>
</feature>
<sequence>MLRKVTHMKMMKFYGWITVGLLMVSGCGNPATESDVSMGKTAAASKVQTQGSDAQKSSFATVMGMTQSPVKDKPGVTRVTLTLDREASFSTSREGNQLLVNVFNAQAASSLTPANVDDPVVKAISAKQTGSSVKAIIELVNADVAYTPSKAGDPSRILVDIWQIAPQAGKKKGESVAVITPSKTQEDTSAPAQKTKEVPVDLQPVGATSSSKSGETPSSKDMPAQLQWFSEKLSQVLQEREKMKQDLLEAEQQLAVKDSMIQVLERKIKEANLRIVELEEEVIKANSQTSLVAQNEQAIRNELQTVLNELEGVSSTATSSTNDAELKNRSDKILSKISELQKENVTLSGAKDQVDSLRQQVDALIKERDDLRAKNDAALTEIESLKGDVASLTASQQQLQAKERELAKLRKVLGDAAQLAMVESSPTVQPVAVAKTEPQKSEGTSQVFTTTPNAKASDEMPAQMIAQVTQMQASASPSEYILGPDDVLNIKVLNEENWDATVTVSSDGFITYSLLGDLRVDGLTTDQLDAQITSLLKRDFFVAPEVVVEVAKPRSKKVYIMGLVKQPGYRELEGDQRLLGTLLNAGGPSSFTTEAKILRLPKGDVLNSQGTDAISPIIVDLNKLFQQGDQTQNIQLQDGDVIMVAEKGSAATTAGGKPALGPNQIYVVGSVAKPGIYNYQDNDTVLDAILRAGGFTEFASRNGTKVVRDEGGKTKTIQVKMKDVMEKGEMDKNIPILGGDMIIVPESFF</sequence>
<feature type="compositionally biased region" description="Low complexity" evidence="16">
    <location>
        <begin position="208"/>
        <end position="220"/>
    </location>
</feature>
<keyword evidence="15" id="KW-0175">Coiled coil</keyword>
<keyword evidence="6" id="KW-0812">Transmembrane</keyword>
<dbReference type="Gene3D" id="3.30.1950.10">
    <property type="entry name" value="wza like domain"/>
    <property type="match status" value="1"/>
</dbReference>
<feature type="compositionally biased region" description="Polar residues" evidence="16">
    <location>
        <begin position="181"/>
        <end position="192"/>
    </location>
</feature>
<comment type="subcellular location">
    <subcellularLocation>
        <location evidence="1">Cell outer membrane</location>
        <topology evidence="1">Multi-pass membrane protein</topology>
    </subcellularLocation>
</comment>
<evidence type="ECO:0000256" key="3">
    <source>
        <dbReference type="ARBA" id="ARBA00022448"/>
    </source>
</evidence>
<dbReference type="PANTHER" id="PTHR33619:SF3">
    <property type="entry name" value="POLYSACCHARIDE EXPORT PROTEIN GFCE-RELATED"/>
    <property type="match status" value="1"/>
</dbReference>
<evidence type="ECO:0000256" key="16">
    <source>
        <dbReference type="SAM" id="MobiDB-lite"/>
    </source>
</evidence>
<dbReference type="GO" id="GO:0009279">
    <property type="term" value="C:cell outer membrane"/>
    <property type="evidence" value="ECO:0007669"/>
    <property type="project" value="UniProtKB-SubCell"/>
</dbReference>
<reference evidence="20" key="1">
    <citation type="journal article" date="2015" name="PeerJ">
        <title>First genomic representation of candidate bacterial phylum KSB3 points to enhanced environmental sensing as a trigger of wastewater bulking.</title>
        <authorList>
            <person name="Sekiguchi Y."/>
            <person name="Ohashi A."/>
            <person name="Parks D.H."/>
            <person name="Yamauchi T."/>
            <person name="Tyson G.W."/>
            <person name="Hugenholtz P."/>
        </authorList>
    </citation>
    <scope>NUCLEOTIDE SEQUENCE [LARGE SCALE GENOMIC DNA]</scope>
</reference>
<protein>
    <submittedName>
        <fullName evidence="20">GumA protein</fullName>
    </submittedName>
</protein>
<keyword evidence="11" id="KW-0472">Membrane</keyword>
<feature type="region of interest" description="Disordered" evidence="16">
    <location>
        <begin position="173"/>
        <end position="222"/>
    </location>
</feature>